<evidence type="ECO:0000256" key="5">
    <source>
        <dbReference type="ARBA" id="ARBA00022475"/>
    </source>
</evidence>
<feature type="transmembrane region" description="Helical" evidence="11">
    <location>
        <begin position="12"/>
        <end position="36"/>
    </location>
</feature>
<keyword evidence="7 11" id="KW-0812">Transmembrane</keyword>
<evidence type="ECO:0000256" key="3">
    <source>
        <dbReference type="ARBA" id="ARBA00021563"/>
    </source>
</evidence>
<comment type="subcellular location">
    <subcellularLocation>
        <location evidence="1">Cell inner membrane</location>
    </subcellularLocation>
</comment>
<gene>
    <name evidence="12" type="ORF">AWB77_00184</name>
</gene>
<dbReference type="GO" id="GO:0005886">
    <property type="term" value="C:plasma membrane"/>
    <property type="evidence" value="ECO:0007669"/>
    <property type="project" value="UniProtKB-SubCell"/>
</dbReference>
<evidence type="ECO:0000256" key="2">
    <source>
        <dbReference type="ARBA" id="ARBA00007208"/>
    </source>
</evidence>
<dbReference type="InterPro" id="IPR022792">
    <property type="entry name" value="T2SS_protein-GspN"/>
</dbReference>
<organism evidence="12 13">
    <name type="scientific">Caballeronia fortuita</name>
    <dbReference type="NCBI Taxonomy" id="1777138"/>
    <lineage>
        <taxon>Bacteria</taxon>
        <taxon>Pseudomonadati</taxon>
        <taxon>Pseudomonadota</taxon>
        <taxon>Betaproteobacteria</taxon>
        <taxon>Burkholderiales</taxon>
        <taxon>Burkholderiaceae</taxon>
        <taxon>Caballeronia</taxon>
    </lineage>
</organism>
<evidence type="ECO:0000256" key="6">
    <source>
        <dbReference type="ARBA" id="ARBA00022519"/>
    </source>
</evidence>
<accession>A0A157Z497</accession>
<dbReference type="OrthoDB" id="8772682at2"/>
<keyword evidence="11" id="KW-1133">Transmembrane helix</keyword>
<dbReference type="GO" id="GO:0015628">
    <property type="term" value="P:protein secretion by the type II secretion system"/>
    <property type="evidence" value="ECO:0007669"/>
    <property type="project" value="InterPro"/>
</dbReference>
<dbReference type="Proteomes" id="UP000054903">
    <property type="component" value="Unassembled WGS sequence"/>
</dbReference>
<evidence type="ECO:0000313" key="13">
    <source>
        <dbReference type="Proteomes" id="UP000054903"/>
    </source>
</evidence>
<comment type="caution">
    <text evidence="12">The sequence shown here is derived from an EMBL/GenBank/DDBJ whole genome shotgun (WGS) entry which is preliminary data.</text>
</comment>
<reference evidence="12" key="1">
    <citation type="submission" date="2016-01" db="EMBL/GenBank/DDBJ databases">
        <authorList>
            <person name="Peeters C."/>
        </authorList>
    </citation>
    <scope>NUCLEOTIDE SEQUENCE</scope>
    <source>
        <strain evidence="12">LMG 29320</strain>
    </source>
</reference>
<keyword evidence="9 11" id="KW-0472">Membrane</keyword>
<evidence type="ECO:0000256" key="8">
    <source>
        <dbReference type="ARBA" id="ARBA00022927"/>
    </source>
</evidence>
<protein>
    <recommendedName>
        <fullName evidence="3">Type II secretion system protein N</fullName>
    </recommendedName>
    <alternativeName>
        <fullName evidence="10">General secretion pathway protein N</fullName>
    </alternativeName>
</protein>
<evidence type="ECO:0000256" key="9">
    <source>
        <dbReference type="ARBA" id="ARBA00023136"/>
    </source>
</evidence>
<keyword evidence="5" id="KW-1003">Cell membrane</keyword>
<evidence type="ECO:0000256" key="4">
    <source>
        <dbReference type="ARBA" id="ARBA00022448"/>
    </source>
</evidence>
<keyword evidence="8" id="KW-0653">Protein transport</keyword>
<comment type="similarity">
    <text evidence="2">Belongs to the GSP N family.</text>
</comment>
<evidence type="ECO:0000256" key="11">
    <source>
        <dbReference type="SAM" id="Phobius"/>
    </source>
</evidence>
<keyword evidence="6" id="KW-0997">Cell inner membrane</keyword>
<name>A0A157Z497_9BURK</name>
<evidence type="ECO:0000256" key="1">
    <source>
        <dbReference type="ARBA" id="ARBA00004533"/>
    </source>
</evidence>
<dbReference type="STRING" id="1777138.AWB77_00184"/>
<evidence type="ECO:0000313" key="12">
    <source>
        <dbReference type="EMBL" id="SAK40119.1"/>
    </source>
</evidence>
<evidence type="ECO:0000256" key="10">
    <source>
        <dbReference type="ARBA" id="ARBA00030772"/>
    </source>
</evidence>
<keyword evidence="4" id="KW-0813">Transport</keyword>
<dbReference type="GO" id="GO:0015627">
    <property type="term" value="C:type II protein secretion system complex"/>
    <property type="evidence" value="ECO:0007669"/>
    <property type="project" value="InterPro"/>
</dbReference>
<dbReference type="RefSeq" id="WP_061132525.1">
    <property type="nucleotide sequence ID" value="NZ_FCNX02000001.1"/>
</dbReference>
<sequence length="259" mass="27364">MSYWTRRFRLALPALFVIVISVAGTLLAMMPAAWIVPQFSKATGGHVNLVDPAGSLWSGSAMLMLAAGSDGAGGTLLPGRIEWTTAFLPLFTGRVHMTMRQTDAMPEPVTVDATTRGAVITAGQIAVPATLLSGLGAPFNTLDFDGNVRLSWTDFRLLNRSAYGQVVVTLDDMASRVSRVKPLGSYRVALQAQGASATIDLSTSKGPLMLTGSGIISPESTSFQGTATAAPDQRENLAGLLNLLGRHTDPDTVALNFMR</sequence>
<proteinExistence type="inferred from homology"/>
<dbReference type="Pfam" id="PF01203">
    <property type="entry name" value="T2SSN"/>
    <property type="match status" value="1"/>
</dbReference>
<keyword evidence="13" id="KW-1185">Reference proteome</keyword>
<dbReference type="AlphaFoldDB" id="A0A157Z497"/>
<dbReference type="EMBL" id="FCNX02000001">
    <property type="protein sequence ID" value="SAK40119.1"/>
    <property type="molecule type" value="Genomic_DNA"/>
</dbReference>
<evidence type="ECO:0000256" key="7">
    <source>
        <dbReference type="ARBA" id="ARBA00022692"/>
    </source>
</evidence>